<comment type="catalytic activity">
    <reaction evidence="12 16">
        <text>ATP + H2O = ADP + phosphate + H(+)</text>
        <dbReference type="Rhea" id="RHEA:13065"/>
        <dbReference type="ChEBI" id="CHEBI:15377"/>
        <dbReference type="ChEBI" id="CHEBI:15378"/>
        <dbReference type="ChEBI" id="CHEBI:30616"/>
        <dbReference type="ChEBI" id="CHEBI:43474"/>
        <dbReference type="ChEBI" id="CHEBI:456216"/>
        <dbReference type="EC" id="3.6.4.12"/>
    </reaction>
</comment>
<dbReference type="PANTHER" id="PTHR11630:SF42">
    <property type="entry name" value="DNA REPLICATION LICENSING FACTOR MCM5"/>
    <property type="match status" value="1"/>
</dbReference>
<dbReference type="Pfam" id="PF17207">
    <property type="entry name" value="MCM_OB"/>
    <property type="match status" value="1"/>
</dbReference>
<evidence type="ECO:0000256" key="11">
    <source>
        <dbReference type="ARBA" id="ARBA00023306"/>
    </source>
</evidence>
<dbReference type="EMBL" id="PDCK01000040">
    <property type="protein sequence ID" value="PRQ46193.1"/>
    <property type="molecule type" value="Genomic_DNA"/>
</dbReference>
<dbReference type="PRINTS" id="PR01661">
    <property type="entry name" value="MCMPROTEIN5"/>
</dbReference>
<dbReference type="SMART" id="SM00350">
    <property type="entry name" value="MCM"/>
    <property type="match status" value="1"/>
</dbReference>
<sequence length="739" mass="81467">MSGWDEGAVYYSDQAQSLGGDTDDPGSNAAAAASRHSVLQKFKEFIRNFETQSSTNVFPYRESLLHNPKHLVVDMEDLGDFDSDLPAKLRSAPADYLPLFENAAGQVLANLKTKVAGSEGQLEEPVPEDVQILLTSREDTTSMRKLGAQSISKLIKISGITIAASRVKAKATYVIVMCKNCKNVQRVPCRPGLGGAIVPRTCNHIPQPGEEPCPLDPWVVVPDKSKYVDQQTLKLQENPEDVPTGELPRNMLLSVDRHLVQTIVPGTRLTIMGIYSIYQASNSSTNHKGAVAVRQPYIRVVGIEEANDANSRGPAAFTAEEIEEFKKFAAEPDVYKSICSKIAPSIFGHEDVKKAVACLLFGGSRKHLPDGVKLRGDINVLLLGDPSTAKSQFLKFVEKTAPVAVYTSGKGSSAAGLTASVIRDNSSREFYLEGGAMVLADGGVVCIDEFDKMRPEDRVAIHEAMEQQTISIAKAGITTVLNSRTSVLAAANPPSGRYDDLKTAQDNIDLQTTILSRFDLIFIVKDIRMYSQDKIIASHVIKVHASAGAAVGDKREVSKEKEENWLKRYLQYCRTECHPRLSESASKSLQNHYVKIRQDMRQQANETGEAAAIPITVRQLEAIVRLSESLAKMKLSHVATEENVTEAVRLFTVSTMDAARSGIYQQVNISPEMANEIKQAESHIKRRVGIGNHISERKLVDELTRMGMNESIVRRALIIMHQRDEVEYKGERRLILRKS</sequence>
<dbReference type="InterPro" id="IPR054125">
    <property type="entry name" value="MCM5_C"/>
</dbReference>
<dbReference type="Gene3D" id="2.40.50.140">
    <property type="entry name" value="Nucleic acid-binding proteins"/>
    <property type="match status" value="1"/>
</dbReference>
<dbReference type="GO" id="GO:0003688">
    <property type="term" value="F:DNA replication origin binding"/>
    <property type="evidence" value="ECO:0007669"/>
    <property type="project" value="UniProtKB-UniRule"/>
</dbReference>
<dbReference type="Gene3D" id="3.40.50.300">
    <property type="entry name" value="P-loop containing nucleotide triphosphate hydrolases"/>
    <property type="match status" value="1"/>
</dbReference>
<keyword evidence="8 15" id="KW-0067">ATP-binding</keyword>
<dbReference type="GO" id="GO:0000347">
    <property type="term" value="C:THO complex"/>
    <property type="evidence" value="ECO:0007669"/>
    <property type="project" value="UniProtKB-ARBA"/>
</dbReference>
<gene>
    <name evidence="18" type="ORF">RchiOBHm_Chr2g0086411</name>
</gene>
<evidence type="ECO:0000256" key="14">
    <source>
        <dbReference type="ARBA" id="ARBA00073496"/>
    </source>
</evidence>
<keyword evidence="6 16" id="KW-0378">Hydrolase</keyword>
<dbReference type="PROSITE" id="PS50051">
    <property type="entry name" value="MCM_2"/>
    <property type="match status" value="1"/>
</dbReference>
<accession>A0A2P6RIE5</accession>
<keyword evidence="19" id="KW-1185">Reference proteome</keyword>
<keyword evidence="4 16" id="KW-0235">DNA replication</keyword>
<dbReference type="Pfam" id="PF21933">
    <property type="entry name" value="MCM5_C"/>
    <property type="match status" value="1"/>
</dbReference>
<dbReference type="OMA" id="ITYCKTR"/>
<dbReference type="SUPFAM" id="SSF50249">
    <property type="entry name" value="Nucleic acid-binding proteins"/>
    <property type="match status" value="1"/>
</dbReference>
<comment type="subcellular location">
    <subcellularLocation>
        <location evidence="1 16">Nucleus</location>
    </subcellularLocation>
</comment>
<keyword evidence="10 16" id="KW-0539">Nucleus</keyword>
<evidence type="ECO:0000256" key="13">
    <source>
        <dbReference type="ARBA" id="ARBA00053280"/>
    </source>
</evidence>
<evidence type="ECO:0000256" key="3">
    <source>
        <dbReference type="ARBA" id="ARBA00012551"/>
    </source>
</evidence>
<dbReference type="InterPro" id="IPR041562">
    <property type="entry name" value="MCM_lid"/>
</dbReference>
<dbReference type="InterPro" id="IPR018525">
    <property type="entry name" value="MCM_CS"/>
</dbReference>
<dbReference type="CDD" id="cd17756">
    <property type="entry name" value="MCM5"/>
    <property type="match status" value="1"/>
</dbReference>
<name>A0A2P6RIE5_ROSCH</name>
<comment type="similarity">
    <text evidence="2 15">Belongs to the MCM family.</text>
</comment>
<dbReference type="PROSITE" id="PS00847">
    <property type="entry name" value="MCM_1"/>
    <property type="match status" value="1"/>
</dbReference>
<dbReference type="GO" id="GO:0000727">
    <property type="term" value="P:double-strand break repair via break-induced replication"/>
    <property type="evidence" value="ECO:0007669"/>
    <property type="project" value="TreeGrafter"/>
</dbReference>
<dbReference type="InterPro" id="IPR012340">
    <property type="entry name" value="NA-bd_OB-fold"/>
</dbReference>
<proteinExistence type="inferred from homology"/>
<dbReference type="EC" id="3.6.4.12" evidence="3 16"/>
<dbReference type="Gene3D" id="3.30.1640.10">
    <property type="entry name" value="mini-chromosome maintenance (MCM) complex, chain A, domain 1"/>
    <property type="match status" value="1"/>
</dbReference>
<evidence type="ECO:0000256" key="12">
    <source>
        <dbReference type="ARBA" id="ARBA00047995"/>
    </source>
</evidence>
<evidence type="ECO:0000313" key="18">
    <source>
        <dbReference type="EMBL" id="PRQ46193.1"/>
    </source>
</evidence>
<reference evidence="18 19" key="1">
    <citation type="journal article" date="2018" name="Nat. Genet.">
        <title>The Rosa genome provides new insights in the design of modern roses.</title>
        <authorList>
            <person name="Bendahmane M."/>
        </authorList>
    </citation>
    <scope>NUCLEOTIDE SEQUENCE [LARGE SCALE GENOMIC DNA]</scope>
    <source>
        <strain evidence="19">cv. Old Blush</strain>
    </source>
</reference>
<dbReference type="GO" id="GO:0043138">
    <property type="term" value="F:3'-5' DNA helicase activity"/>
    <property type="evidence" value="ECO:0007669"/>
    <property type="project" value="TreeGrafter"/>
</dbReference>
<keyword evidence="11 16" id="KW-0131">Cell cycle</keyword>
<evidence type="ECO:0000256" key="15">
    <source>
        <dbReference type="RuleBase" id="RU004070"/>
    </source>
</evidence>
<dbReference type="PRINTS" id="PR01657">
    <property type="entry name" value="MCMFAMILY"/>
</dbReference>
<evidence type="ECO:0000256" key="5">
    <source>
        <dbReference type="ARBA" id="ARBA00022741"/>
    </source>
</evidence>
<dbReference type="OrthoDB" id="10036721at2759"/>
<feature type="domain" description="MCM C-terminal AAA(+) ATPase" evidence="17">
    <location>
        <begin position="334"/>
        <end position="540"/>
    </location>
</feature>
<dbReference type="GO" id="GO:0017116">
    <property type="term" value="F:single-stranded DNA helicase activity"/>
    <property type="evidence" value="ECO:0007669"/>
    <property type="project" value="TreeGrafter"/>
</dbReference>
<dbReference type="Pfam" id="PF14551">
    <property type="entry name" value="MCM_N"/>
    <property type="match status" value="1"/>
</dbReference>
<dbReference type="Gramene" id="PRQ46193">
    <property type="protein sequence ID" value="PRQ46193"/>
    <property type="gene ID" value="RchiOBHm_Chr2g0086411"/>
</dbReference>
<comment type="function">
    <text evidence="16">Acts as component of the MCM2-7 complex (MCM complex) which is the replicative helicase essential for 'once per cell cycle' DNA replication initiation and elongation in eukaryotic cells. The active ATPase sites in the MCM2-7 ring are formed through the interaction surfaces of two neighboring subunits such that a critical structure of a conserved arginine finger motif is provided in trans relative to the ATP-binding site of the Walker A box of the adjacent subunit. The six ATPase active sites, however, are likely to contribute differentially to the complex helicase activity.</text>
</comment>
<evidence type="ECO:0000256" key="6">
    <source>
        <dbReference type="ARBA" id="ARBA00022801"/>
    </source>
</evidence>
<organism evidence="18 19">
    <name type="scientific">Rosa chinensis</name>
    <name type="common">China rose</name>
    <dbReference type="NCBI Taxonomy" id="74649"/>
    <lineage>
        <taxon>Eukaryota</taxon>
        <taxon>Viridiplantae</taxon>
        <taxon>Streptophyta</taxon>
        <taxon>Embryophyta</taxon>
        <taxon>Tracheophyta</taxon>
        <taxon>Spermatophyta</taxon>
        <taxon>Magnoliopsida</taxon>
        <taxon>eudicotyledons</taxon>
        <taxon>Gunneridae</taxon>
        <taxon>Pentapetalae</taxon>
        <taxon>rosids</taxon>
        <taxon>fabids</taxon>
        <taxon>Rosales</taxon>
        <taxon>Rosaceae</taxon>
        <taxon>Rosoideae</taxon>
        <taxon>Rosoideae incertae sedis</taxon>
        <taxon>Rosa</taxon>
    </lineage>
</organism>
<dbReference type="Pfam" id="PF00493">
    <property type="entry name" value="MCM"/>
    <property type="match status" value="1"/>
</dbReference>
<dbReference type="Pfam" id="PF17855">
    <property type="entry name" value="MCM_lid"/>
    <property type="match status" value="1"/>
</dbReference>
<dbReference type="FunFam" id="3.40.50.300:FF:000929">
    <property type="entry name" value="DNA helicase"/>
    <property type="match status" value="1"/>
</dbReference>
<dbReference type="GO" id="GO:0005524">
    <property type="term" value="F:ATP binding"/>
    <property type="evidence" value="ECO:0007669"/>
    <property type="project" value="UniProtKB-UniRule"/>
</dbReference>
<dbReference type="InterPro" id="IPR027417">
    <property type="entry name" value="P-loop_NTPase"/>
</dbReference>
<keyword evidence="5 15" id="KW-0547">Nucleotide-binding</keyword>
<dbReference type="InterPro" id="IPR027925">
    <property type="entry name" value="MCM_N"/>
</dbReference>
<comment type="function">
    <text evidence="13">Probable component of the MCM2-7 complex (MCM complex) that may function as a DNA helicase and which is essential to undergo a single round of replication initiation and elongation per cell cycle in eukaryotic cells.</text>
</comment>
<dbReference type="FunFam" id="3.30.1640.10:FF:000016">
    <property type="entry name" value="DNA helicase"/>
    <property type="match status" value="1"/>
</dbReference>
<dbReference type="InterPro" id="IPR033762">
    <property type="entry name" value="MCM_OB"/>
</dbReference>
<evidence type="ECO:0000256" key="9">
    <source>
        <dbReference type="ARBA" id="ARBA00023125"/>
    </source>
</evidence>
<dbReference type="InterPro" id="IPR031327">
    <property type="entry name" value="MCM"/>
</dbReference>
<dbReference type="FunFam" id="2.20.28.10:FF:000005">
    <property type="entry name" value="DNA helicase"/>
    <property type="match status" value="1"/>
</dbReference>
<dbReference type="InterPro" id="IPR001208">
    <property type="entry name" value="MCM_dom"/>
</dbReference>
<dbReference type="STRING" id="74649.A0A2P6RIE5"/>
<evidence type="ECO:0000256" key="4">
    <source>
        <dbReference type="ARBA" id="ARBA00022705"/>
    </source>
</evidence>
<evidence type="ECO:0000259" key="17">
    <source>
        <dbReference type="PROSITE" id="PS50051"/>
    </source>
</evidence>
<dbReference type="Gene3D" id="2.20.28.10">
    <property type="match status" value="1"/>
</dbReference>
<comment type="subunit">
    <text evidence="16">Component of the MCM2-7 complex.</text>
</comment>
<evidence type="ECO:0000256" key="8">
    <source>
        <dbReference type="ARBA" id="ARBA00022840"/>
    </source>
</evidence>
<dbReference type="GO" id="GO:0016887">
    <property type="term" value="F:ATP hydrolysis activity"/>
    <property type="evidence" value="ECO:0007669"/>
    <property type="project" value="RHEA"/>
</dbReference>
<comment type="caution">
    <text evidence="18">The sequence shown here is derived from an EMBL/GenBank/DDBJ whole genome shotgun (WGS) entry which is preliminary data.</text>
</comment>
<evidence type="ECO:0000256" key="10">
    <source>
        <dbReference type="ARBA" id="ARBA00023242"/>
    </source>
</evidence>
<evidence type="ECO:0000256" key="1">
    <source>
        <dbReference type="ARBA" id="ARBA00004123"/>
    </source>
</evidence>
<dbReference type="AlphaFoldDB" id="A0A2P6RIE5"/>
<protein>
    <recommendedName>
        <fullName evidence="14 16">DNA replication licensing factor MCM5</fullName>
        <ecNumber evidence="3 16">3.6.4.12</ecNumber>
    </recommendedName>
</protein>
<evidence type="ECO:0000256" key="2">
    <source>
        <dbReference type="ARBA" id="ARBA00008010"/>
    </source>
</evidence>
<dbReference type="GO" id="GO:0042555">
    <property type="term" value="C:MCM complex"/>
    <property type="evidence" value="ECO:0007669"/>
    <property type="project" value="UniProtKB-UniRule"/>
</dbReference>
<evidence type="ECO:0000256" key="7">
    <source>
        <dbReference type="ARBA" id="ARBA00022806"/>
    </source>
</evidence>
<dbReference type="GO" id="GO:0006270">
    <property type="term" value="P:DNA replication initiation"/>
    <property type="evidence" value="ECO:0007669"/>
    <property type="project" value="UniProtKB-UniRule"/>
</dbReference>
<keyword evidence="7 16" id="KW-0347">Helicase</keyword>
<dbReference type="PANTHER" id="PTHR11630">
    <property type="entry name" value="DNA REPLICATION LICENSING FACTOR MCM FAMILY MEMBER"/>
    <property type="match status" value="1"/>
</dbReference>
<evidence type="ECO:0000313" key="19">
    <source>
        <dbReference type="Proteomes" id="UP000238479"/>
    </source>
</evidence>
<dbReference type="GO" id="GO:0003697">
    <property type="term" value="F:single-stranded DNA binding"/>
    <property type="evidence" value="ECO:0007669"/>
    <property type="project" value="TreeGrafter"/>
</dbReference>
<dbReference type="Proteomes" id="UP000238479">
    <property type="component" value="Chromosome 2"/>
</dbReference>
<keyword evidence="9 15" id="KW-0238">DNA-binding</keyword>
<evidence type="ECO:0000256" key="16">
    <source>
        <dbReference type="RuleBase" id="RU368063"/>
    </source>
</evidence>
<dbReference type="InterPro" id="IPR008048">
    <property type="entry name" value="MCM5"/>
</dbReference>
<dbReference type="SUPFAM" id="SSF52540">
    <property type="entry name" value="P-loop containing nucleoside triphosphate hydrolases"/>
    <property type="match status" value="1"/>
</dbReference>